<dbReference type="AlphaFoldDB" id="A0A0F9LFL7"/>
<sequence>MNYWEECVSEALDEALLVATEGQIAIIASIVEGSHENYGMAFGHDCIPNPLCTEIDKLKKELKREQTKEICETCNGKGRLVSYGGTFQSTSDCHK</sequence>
<protein>
    <submittedName>
        <fullName evidence="1">Uncharacterized protein</fullName>
    </submittedName>
</protein>
<organism evidence="1">
    <name type="scientific">marine sediment metagenome</name>
    <dbReference type="NCBI Taxonomy" id="412755"/>
    <lineage>
        <taxon>unclassified sequences</taxon>
        <taxon>metagenomes</taxon>
        <taxon>ecological metagenomes</taxon>
    </lineage>
</organism>
<dbReference type="EMBL" id="LAZR01007323">
    <property type="protein sequence ID" value="KKM86006.1"/>
    <property type="molecule type" value="Genomic_DNA"/>
</dbReference>
<name>A0A0F9LFL7_9ZZZZ</name>
<evidence type="ECO:0000313" key="1">
    <source>
        <dbReference type="EMBL" id="KKM86006.1"/>
    </source>
</evidence>
<proteinExistence type="predicted"/>
<reference evidence="1" key="1">
    <citation type="journal article" date="2015" name="Nature">
        <title>Complex archaea that bridge the gap between prokaryotes and eukaryotes.</title>
        <authorList>
            <person name="Spang A."/>
            <person name="Saw J.H."/>
            <person name="Jorgensen S.L."/>
            <person name="Zaremba-Niedzwiedzka K."/>
            <person name="Martijn J."/>
            <person name="Lind A.E."/>
            <person name="van Eijk R."/>
            <person name="Schleper C."/>
            <person name="Guy L."/>
            <person name="Ettema T.J."/>
        </authorList>
    </citation>
    <scope>NUCLEOTIDE SEQUENCE</scope>
</reference>
<gene>
    <name evidence="1" type="ORF">LCGC14_1283380</name>
</gene>
<accession>A0A0F9LFL7</accession>
<comment type="caution">
    <text evidence="1">The sequence shown here is derived from an EMBL/GenBank/DDBJ whole genome shotgun (WGS) entry which is preliminary data.</text>
</comment>